<dbReference type="EMBL" id="HBIV01052842">
    <property type="protein sequence ID" value="CAE0684451.1"/>
    <property type="molecule type" value="Transcribed_RNA"/>
</dbReference>
<name>A0A7S3ZIQ5_9EUKA</name>
<proteinExistence type="predicted"/>
<accession>A0A7S3ZIQ5</accession>
<organism evidence="2">
    <name type="scientific">Lotharella globosa</name>
    <dbReference type="NCBI Taxonomy" id="91324"/>
    <lineage>
        <taxon>Eukaryota</taxon>
        <taxon>Sar</taxon>
        <taxon>Rhizaria</taxon>
        <taxon>Cercozoa</taxon>
        <taxon>Chlorarachniophyceae</taxon>
        <taxon>Lotharella</taxon>
    </lineage>
</organism>
<reference evidence="2" key="1">
    <citation type="submission" date="2021-01" db="EMBL/GenBank/DDBJ databases">
        <authorList>
            <person name="Corre E."/>
            <person name="Pelletier E."/>
            <person name="Niang G."/>
            <person name="Scheremetjew M."/>
            <person name="Finn R."/>
            <person name="Kale V."/>
            <person name="Holt S."/>
            <person name="Cochrane G."/>
            <person name="Meng A."/>
            <person name="Brown T."/>
            <person name="Cohen L."/>
        </authorList>
    </citation>
    <scope>NUCLEOTIDE SEQUENCE</scope>
    <source>
        <strain evidence="2">CCCM811</strain>
    </source>
</reference>
<sequence>MRAHKQQQREVTYVTRLPSDPGYGADDEDSMEIPNKMGGCEQGTFSDGSHNDSNRQRSAKSNSGSGSDKAREAKENRLSVSNPNPNRNIGENLNIESSVRLAKKLMSRRRFHPMGSWYQDVYVPEPPVIETKRLSISPGMRTERSRKMAAELKRALSSISTFSSSMGSISSIGSQS</sequence>
<feature type="compositionally biased region" description="Basic and acidic residues" evidence="1">
    <location>
        <begin position="68"/>
        <end position="77"/>
    </location>
</feature>
<protein>
    <submittedName>
        <fullName evidence="2">Uncharacterized protein</fullName>
    </submittedName>
</protein>
<gene>
    <name evidence="2" type="ORF">LGLO00237_LOCUS36239</name>
</gene>
<feature type="region of interest" description="Disordered" evidence="1">
    <location>
        <begin position="1"/>
        <end position="93"/>
    </location>
</feature>
<dbReference type="AlphaFoldDB" id="A0A7S3ZIQ5"/>
<evidence type="ECO:0000313" key="2">
    <source>
        <dbReference type="EMBL" id="CAE0684451.1"/>
    </source>
</evidence>
<feature type="compositionally biased region" description="Polar residues" evidence="1">
    <location>
        <begin position="78"/>
        <end position="93"/>
    </location>
</feature>
<evidence type="ECO:0000256" key="1">
    <source>
        <dbReference type="SAM" id="MobiDB-lite"/>
    </source>
</evidence>